<dbReference type="SUPFAM" id="SSF53335">
    <property type="entry name" value="S-adenosyl-L-methionine-dependent methyltransferases"/>
    <property type="match status" value="1"/>
</dbReference>
<organism evidence="1 2">
    <name type="scientific">Litoreibacter ascidiaceicola</name>
    <dbReference type="NCBI Taxonomy" id="1486859"/>
    <lineage>
        <taxon>Bacteria</taxon>
        <taxon>Pseudomonadati</taxon>
        <taxon>Pseudomonadota</taxon>
        <taxon>Alphaproteobacteria</taxon>
        <taxon>Rhodobacterales</taxon>
        <taxon>Roseobacteraceae</taxon>
        <taxon>Litoreibacter</taxon>
    </lineage>
</organism>
<dbReference type="Gene3D" id="3.40.50.150">
    <property type="entry name" value="Vaccinia Virus protein VP39"/>
    <property type="match status" value="1"/>
</dbReference>
<dbReference type="GO" id="GO:0008168">
    <property type="term" value="F:methyltransferase activity"/>
    <property type="evidence" value="ECO:0007669"/>
    <property type="project" value="UniProtKB-KW"/>
</dbReference>
<dbReference type="Proteomes" id="UP000184144">
    <property type="component" value="Unassembled WGS sequence"/>
</dbReference>
<keyword evidence="1" id="KW-0808">Transferase</keyword>
<evidence type="ECO:0000313" key="1">
    <source>
        <dbReference type="EMBL" id="SHE72463.1"/>
    </source>
</evidence>
<keyword evidence="2" id="KW-1185">Reference proteome</keyword>
<dbReference type="Pfam" id="PF13489">
    <property type="entry name" value="Methyltransf_23"/>
    <property type="match status" value="1"/>
</dbReference>
<dbReference type="AlphaFoldDB" id="A0A1M4VUG3"/>
<evidence type="ECO:0000313" key="2">
    <source>
        <dbReference type="Proteomes" id="UP000184144"/>
    </source>
</evidence>
<dbReference type="CDD" id="cd02440">
    <property type="entry name" value="AdoMet_MTases"/>
    <property type="match status" value="1"/>
</dbReference>
<gene>
    <name evidence="1" type="ORF">SAMN05444273_102381</name>
</gene>
<keyword evidence="1" id="KW-0489">Methyltransferase</keyword>
<dbReference type="RefSeq" id="WP_073141272.1">
    <property type="nucleotide sequence ID" value="NZ_FQUV01000002.1"/>
</dbReference>
<dbReference type="OrthoDB" id="9807911at2"/>
<dbReference type="InterPro" id="IPR029063">
    <property type="entry name" value="SAM-dependent_MTases_sf"/>
</dbReference>
<protein>
    <submittedName>
        <fullName evidence="1">Methyltransferase domain-containing protein</fullName>
    </submittedName>
</protein>
<accession>A0A1M4VUG3</accession>
<dbReference type="STRING" id="1486859.SAMN05444273_102381"/>
<name>A0A1M4VUG3_9RHOB</name>
<reference evidence="2" key="1">
    <citation type="submission" date="2016-11" db="EMBL/GenBank/DDBJ databases">
        <authorList>
            <person name="Varghese N."/>
            <person name="Submissions S."/>
        </authorList>
    </citation>
    <scope>NUCLEOTIDE SEQUENCE [LARGE SCALE GENOMIC DNA]</scope>
    <source>
        <strain evidence="2">DSM 100566</strain>
    </source>
</reference>
<sequence>MADKFLDKVYGTTDAGATRKLYDDWSESYDIEIAENGYQTPARLARAMAQNCRDLNQPLLDYGCGTGLSAGQLQTAGFSTIDGADPSAGMLAQARKTRHFRNLIKLDLSQPLPFDTGDYHAITAIGVISTGAGPASLMDTLMDKLPSGGLFGFSLNDHALEDAEYLAGVARLQDAGHLARAKEYGEHLPKLGLKSMIYVFEKK</sequence>
<proteinExistence type="predicted"/>
<dbReference type="GO" id="GO:0032259">
    <property type="term" value="P:methylation"/>
    <property type="evidence" value="ECO:0007669"/>
    <property type="project" value="UniProtKB-KW"/>
</dbReference>
<dbReference type="EMBL" id="FQUV01000002">
    <property type="protein sequence ID" value="SHE72463.1"/>
    <property type="molecule type" value="Genomic_DNA"/>
</dbReference>